<dbReference type="PANTHER" id="PTHR47942">
    <property type="entry name" value="TETRATRICOPEPTIDE REPEAT (TPR)-LIKE SUPERFAMILY PROTEIN-RELATED"/>
    <property type="match status" value="1"/>
</dbReference>
<keyword evidence="3" id="KW-0812">Transmembrane</keyword>
<keyword evidence="3" id="KW-0472">Membrane</keyword>
<feature type="transmembrane region" description="Helical" evidence="3">
    <location>
        <begin position="42"/>
        <end position="65"/>
    </location>
</feature>
<feature type="repeat" description="PPR" evidence="2">
    <location>
        <begin position="380"/>
        <end position="414"/>
    </location>
</feature>
<keyword evidence="1" id="KW-0677">Repeat</keyword>
<dbReference type="Pfam" id="PF13041">
    <property type="entry name" value="PPR_2"/>
    <property type="match status" value="2"/>
</dbReference>
<feature type="repeat" description="PPR" evidence="2">
    <location>
        <begin position="345"/>
        <end position="379"/>
    </location>
</feature>
<keyword evidence="3" id="KW-1133">Transmembrane helix</keyword>
<feature type="repeat" description="PPR" evidence="2">
    <location>
        <begin position="310"/>
        <end position="344"/>
    </location>
</feature>
<feature type="repeat" description="PPR" evidence="2">
    <location>
        <begin position="275"/>
        <end position="309"/>
    </location>
</feature>
<dbReference type="Gene3D" id="1.25.40.10">
    <property type="entry name" value="Tetratricopeptide repeat domain"/>
    <property type="match status" value="3"/>
</dbReference>
<dbReference type="EMBL" id="JAFEMO010000001">
    <property type="protein sequence ID" value="KAH7578203.1"/>
    <property type="molecule type" value="Genomic_DNA"/>
</dbReference>
<reference evidence="4 5" key="1">
    <citation type="submission" date="2021-02" db="EMBL/GenBank/DDBJ databases">
        <title>Plant Genome Project.</title>
        <authorList>
            <person name="Zhang R.-G."/>
        </authorList>
    </citation>
    <scope>NUCLEOTIDE SEQUENCE [LARGE SCALE GENOMIC DNA]</scope>
    <source>
        <tissue evidence="4">Leaves</tissue>
    </source>
</reference>
<evidence type="ECO:0000313" key="4">
    <source>
        <dbReference type="EMBL" id="KAH7578203.1"/>
    </source>
</evidence>
<dbReference type="NCBIfam" id="TIGR00756">
    <property type="entry name" value="PPR"/>
    <property type="match status" value="6"/>
</dbReference>
<evidence type="ECO:0008006" key="6">
    <source>
        <dbReference type="Google" id="ProtNLM"/>
    </source>
</evidence>
<sequence>MITSVSDIAHSATSATLTVTKLRSIILNLQVVTNTARRNNKLIIMITIAGIVMIMVKVDQLYIYVENIFSTYSFFFPLIETQGFGHGGDVAFDGGCSLCLTSTKLKEKRTSGLVLLNLKKLQQYQNDPKKSLLLVLFSFLDSLIPFLAVLIQTYFWKNAAFDCLAMEILCKLFDVTCFNALLRTLCQEKSMADARNVYHTLKYDFRPNLQTYNILLSGWKSAEEAEGFFEEMREMGVKPDICSYNCLIDVYCKGREVQKVYKVVERMRDEDISPDVITYTSIIGGLGLVGQPDKARDVLKEMKEYGCYPDAAAYNAAIRNYCIAKRLGDAFGLQDEMVSKGLNPNATTYNLFFRVLYWSNDLRRAWNLYHRMMDTGCLPNTQSCMFLIRLFRRQEKVEMALQLWNDMVEKGFGSYVLVSDVLFDLLCDMGKLVEAEKCFLEMIEKGHRPSNVSFRRIKVLMELANKQESLQNLSEKMAIFGPSIEVPENKGSSTEMSYSGSLPC</sequence>
<feature type="repeat" description="PPR" evidence="2">
    <location>
        <begin position="240"/>
        <end position="274"/>
    </location>
</feature>
<evidence type="ECO:0000256" key="2">
    <source>
        <dbReference type="PROSITE-ProRule" id="PRU00708"/>
    </source>
</evidence>
<organism evidence="4 5">
    <name type="scientific">Xanthoceras sorbifolium</name>
    <dbReference type="NCBI Taxonomy" id="99658"/>
    <lineage>
        <taxon>Eukaryota</taxon>
        <taxon>Viridiplantae</taxon>
        <taxon>Streptophyta</taxon>
        <taxon>Embryophyta</taxon>
        <taxon>Tracheophyta</taxon>
        <taxon>Spermatophyta</taxon>
        <taxon>Magnoliopsida</taxon>
        <taxon>eudicotyledons</taxon>
        <taxon>Gunneridae</taxon>
        <taxon>Pentapetalae</taxon>
        <taxon>rosids</taxon>
        <taxon>malvids</taxon>
        <taxon>Sapindales</taxon>
        <taxon>Sapindaceae</taxon>
        <taxon>Xanthoceroideae</taxon>
        <taxon>Xanthoceras</taxon>
    </lineage>
</organism>
<dbReference type="SUPFAM" id="SSF81901">
    <property type="entry name" value="HCP-like"/>
    <property type="match status" value="1"/>
</dbReference>
<proteinExistence type="predicted"/>
<comment type="caution">
    <text evidence="4">The sequence shown here is derived from an EMBL/GenBank/DDBJ whole genome shotgun (WGS) entry which is preliminary data.</text>
</comment>
<name>A0ABQ8IND3_9ROSI</name>
<evidence type="ECO:0000313" key="5">
    <source>
        <dbReference type="Proteomes" id="UP000827721"/>
    </source>
</evidence>
<feature type="repeat" description="PPR" evidence="2">
    <location>
        <begin position="415"/>
        <end position="449"/>
    </location>
</feature>
<gene>
    <name evidence="4" type="ORF">JRO89_XS01G0353000</name>
</gene>
<accession>A0ABQ8IND3</accession>
<dbReference type="Proteomes" id="UP000827721">
    <property type="component" value="Unassembled WGS sequence"/>
</dbReference>
<keyword evidence="5" id="KW-1185">Reference proteome</keyword>
<dbReference type="PROSITE" id="PS51375">
    <property type="entry name" value="PPR"/>
    <property type="match status" value="6"/>
</dbReference>
<dbReference type="Pfam" id="PF13812">
    <property type="entry name" value="PPR_3"/>
    <property type="match status" value="1"/>
</dbReference>
<protein>
    <recommendedName>
        <fullName evidence="6">Pentatricopeptide repeat-containing protein</fullName>
    </recommendedName>
</protein>
<dbReference type="InterPro" id="IPR051222">
    <property type="entry name" value="PPR/CCM1_RNA-binding"/>
</dbReference>
<dbReference type="PANTHER" id="PTHR47942:SF63">
    <property type="entry name" value="PENTATRICOPEPTIDE REPEAT-CONTAINING PROTEIN"/>
    <property type="match status" value="1"/>
</dbReference>
<evidence type="ECO:0000256" key="3">
    <source>
        <dbReference type="SAM" id="Phobius"/>
    </source>
</evidence>
<evidence type="ECO:0000256" key="1">
    <source>
        <dbReference type="ARBA" id="ARBA00022737"/>
    </source>
</evidence>
<dbReference type="Pfam" id="PF01535">
    <property type="entry name" value="PPR"/>
    <property type="match status" value="2"/>
</dbReference>
<feature type="transmembrane region" description="Helical" evidence="3">
    <location>
        <begin position="132"/>
        <end position="156"/>
    </location>
</feature>
<dbReference type="InterPro" id="IPR002885">
    <property type="entry name" value="PPR_rpt"/>
</dbReference>
<dbReference type="InterPro" id="IPR011990">
    <property type="entry name" value="TPR-like_helical_dom_sf"/>
</dbReference>